<dbReference type="InterPro" id="IPR048059">
    <property type="entry name" value="Rrp5_S1_rpt_hs1_sc1"/>
</dbReference>
<dbReference type="SUPFAM" id="SSF50249">
    <property type="entry name" value="Nucleic acid-binding proteins"/>
    <property type="match status" value="9"/>
</dbReference>
<dbReference type="InterPro" id="IPR003029">
    <property type="entry name" value="S1_domain"/>
</dbReference>
<feature type="region of interest" description="Disordered" evidence="5">
    <location>
        <begin position="78"/>
        <end position="102"/>
    </location>
</feature>
<evidence type="ECO:0000256" key="5">
    <source>
        <dbReference type="SAM" id="MobiDB-lite"/>
    </source>
</evidence>
<dbReference type="SUPFAM" id="SSF48452">
    <property type="entry name" value="TPR-like"/>
    <property type="match status" value="2"/>
</dbReference>
<keyword evidence="3" id="KW-0677">Repeat</keyword>
<keyword evidence="8" id="KW-1185">Reference proteome</keyword>
<dbReference type="CDD" id="cd05707">
    <property type="entry name" value="S1_Rrp5_repeat_sc11"/>
    <property type="match status" value="1"/>
</dbReference>
<feature type="domain" description="S1 motif" evidence="6">
    <location>
        <begin position="1003"/>
        <end position="1076"/>
    </location>
</feature>
<dbReference type="Pfam" id="PF23240">
    <property type="entry name" value="HAT_PRP39_N"/>
    <property type="match status" value="1"/>
</dbReference>
<dbReference type="InterPro" id="IPR057301">
    <property type="entry name" value="Rrp5_OB_4th"/>
</dbReference>
<reference evidence="7 8" key="1">
    <citation type="journal article" date="2012" name="Science">
        <title>The Paleozoic origin of enzymatic lignin decomposition reconstructed from 31 fungal genomes.</title>
        <authorList>
            <person name="Floudas D."/>
            <person name="Binder M."/>
            <person name="Riley R."/>
            <person name="Barry K."/>
            <person name="Blanchette R.A."/>
            <person name="Henrissat B."/>
            <person name="Martinez A.T."/>
            <person name="Otillar R."/>
            <person name="Spatafora J.W."/>
            <person name="Yadav J.S."/>
            <person name="Aerts A."/>
            <person name="Benoit I."/>
            <person name="Boyd A."/>
            <person name="Carlson A."/>
            <person name="Copeland A."/>
            <person name="Coutinho P.M."/>
            <person name="de Vries R.P."/>
            <person name="Ferreira P."/>
            <person name="Findley K."/>
            <person name="Foster B."/>
            <person name="Gaskell J."/>
            <person name="Glotzer D."/>
            <person name="Gorecki P."/>
            <person name="Heitman J."/>
            <person name="Hesse C."/>
            <person name="Hori C."/>
            <person name="Igarashi K."/>
            <person name="Jurgens J.A."/>
            <person name="Kallen N."/>
            <person name="Kersten P."/>
            <person name="Kohler A."/>
            <person name="Kuees U."/>
            <person name="Kumar T.K.A."/>
            <person name="Kuo A."/>
            <person name="LaButti K."/>
            <person name="Larrondo L.F."/>
            <person name="Lindquist E."/>
            <person name="Ling A."/>
            <person name="Lombard V."/>
            <person name="Lucas S."/>
            <person name="Lundell T."/>
            <person name="Martin R."/>
            <person name="McLaughlin D.J."/>
            <person name="Morgenstern I."/>
            <person name="Morin E."/>
            <person name="Murat C."/>
            <person name="Nagy L.G."/>
            <person name="Nolan M."/>
            <person name="Ohm R.A."/>
            <person name="Patyshakuliyeva A."/>
            <person name="Rokas A."/>
            <person name="Ruiz-Duenas F.J."/>
            <person name="Sabat G."/>
            <person name="Salamov A."/>
            <person name="Samejima M."/>
            <person name="Schmutz J."/>
            <person name="Slot J.C."/>
            <person name="St John F."/>
            <person name="Stenlid J."/>
            <person name="Sun H."/>
            <person name="Sun S."/>
            <person name="Syed K."/>
            <person name="Tsang A."/>
            <person name="Wiebenga A."/>
            <person name="Young D."/>
            <person name="Pisabarro A."/>
            <person name="Eastwood D.C."/>
            <person name="Martin F."/>
            <person name="Cullen D."/>
            <person name="Grigoriev I.V."/>
            <person name="Hibbett D.S."/>
        </authorList>
    </citation>
    <scope>NUCLEOTIDE SEQUENCE</scope>
    <source>
        <strain evidence="8">FP-58527</strain>
    </source>
</reference>
<feature type="compositionally biased region" description="Acidic residues" evidence="5">
    <location>
        <begin position="187"/>
        <end position="203"/>
    </location>
</feature>
<proteinExistence type="predicted"/>
<comment type="subcellular location">
    <subcellularLocation>
        <location evidence="1">Nucleus</location>
        <location evidence="1">Nucleolus</location>
    </subcellularLocation>
</comment>
<dbReference type="Pfam" id="PF24685">
    <property type="entry name" value="OB_RRP5_4th"/>
    <property type="match status" value="1"/>
</dbReference>
<dbReference type="Pfam" id="PF00575">
    <property type="entry name" value="S1"/>
    <property type="match status" value="2"/>
</dbReference>
<evidence type="ECO:0000256" key="2">
    <source>
        <dbReference type="ARBA" id="ARBA00022552"/>
    </source>
</evidence>
<dbReference type="InterPro" id="IPR057302">
    <property type="entry name" value="Rrp5_S1"/>
</dbReference>
<name>S8EIG9_FOMSC</name>
<dbReference type="HOGENOM" id="CLU_000845_0_1_1"/>
<dbReference type="EMBL" id="KE504128">
    <property type="protein sequence ID" value="EPT04058.1"/>
    <property type="molecule type" value="Genomic_DNA"/>
</dbReference>
<feature type="domain" description="S1 motif" evidence="6">
    <location>
        <begin position="366"/>
        <end position="434"/>
    </location>
</feature>
<evidence type="ECO:0000259" key="6">
    <source>
        <dbReference type="PROSITE" id="PS50126"/>
    </source>
</evidence>
<feature type="domain" description="S1 motif" evidence="6">
    <location>
        <begin position="914"/>
        <end position="983"/>
    </location>
</feature>
<dbReference type="FunCoup" id="S8EIG9">
    <property type="interactions" value="573"/>
</dbReference>
<feature type="region of interest" description="Disordered" evidence="5">
    <location>
        <begin position="1"/>
        <end position="42"/>
    </location>
</feature>
<gene>
    <name evidence="7" type="ORF">FOMPIDRAFT_1158141</name>
</gene>
<dbReference type="GO" id="GO:0032040">
    <property type="term" value="C:small-subunit processome"/>
    <property type="evidence" value="ECO:0007669"/>
    <property type="project" value="TreeGrafter"/>
</dbReference>
<feature type="domain" description="S1 motif" evidence="6">
    <location>
        <begin position="548"/>
        <end position="617"/>
    </location>
</feature>
<dbReference type="eggNOG" id="KOG1070">
    <property type="taxonomic scope" value="Eukaryota"/>
</dbReference>
<evidence type="ECO:0000256" key="1">
    <source>
        <dbReference type="ARBA" id="ARBA00004604"/>
    </source>
</evidence>
<feature type="domain" description="S1 motif" evidence="6">
    <location>
        <begin position="457"/>
        <end position="531"/>
    </location>
</feature>
<dbReference type="InterPro" id="IPR012340">
    <property type="entry name" value="NA-bd_OB-fold"/>
</dbReference>
<evidence type="ECO:0000256" key="4">
    <source>
        <dbReference type="ARBA" id="ARBA00023242"/>
    </source>
</evidence>
<dbReference type="GO" id="GO:0003723">
    <property type="term" value="F:RNA binding"/>
    <property type="evidence" value="ECO:0007669"/>
    <property type="project" value="TreeGrafter"/>
</dbReference>
<dbReference type="FunFam" id="2.40.50.140:FF:000103">
    <property type="entry name" value="protein RRP5 homolog"/>
    <property type="match status" value="2"/>
</dbReference>
<dbReference type="Gene3D" id="1.25.40.10">
    <property type="entry name" value="Tetratricopeptide repeat domain"/>
    <property type="match status" value="1"/>
</dbReference>
<dbReference type="SMART" id="SM00316">
    <property type="entry name" value="S1"/>
    <property type="match status" value="9"/>
</dbReference>
<dbReference type="CDD" id="cd05693">
    <property type="entry name" value="S1_Rrp5_repeat_hs1_sc1"/>
    <property type="match status" value="1"/>
</dbReference>
<keyword evidence="4" id="KW-0539">Nucleus</keyword>
<dbReference type="Gene3D" id="2.40.50.140">
    <property type="entry name" value="Nucleic acid-binding proteins"/>
    <property type="match status" value="9"/>
</dbReference>
<keyword evidence="2" id="KW-0698">rRNA processing</keyword>
<dbReference type="PANTHER" id="PTHR23270">
    <property type="entry name" value="PROGRAMMED CELL DEATH PROTEIN 11 PRE-RRNA PROCESSING PROTEIN RRP5"/>
    <property type="match status" value="1"/>
</dbReference>
<dbReference type="InterPro" id="IPR003107">
    <property type="entry name" value="HAT"/>
</dbReference>
<dbReference type="InterPro" id="IPR045209">
    <property type="entry name" value="Rrp5"/>
</dbReference>
<dbReference type="OrthoDB" id="412781at2759"/>
<feature type="region of interest" description="Disordered" evidence="5">
    <location>
        <begin position="187"/>
        <end position="207"/>
    </location>
</feature>
<dbReference type="FunFam" id="2.40.50.140:FF:000159">
    <property type="entry name" value="rRNA biogenesis protein rrp5"/>
    <property type="match status" value="1"/>
</dbReference>
<evidence type="ECO:0000313" key="7">
    <source>
        <dbReference type="EMBL" id="EPT04058.1"/>
    </source>
</evidence>
<feature type="domain" description="S1 motif" evidence="6">
    <location>
        <begin position="637"/>
        <end position="706"/>
    </location>
</feature>
<dbReference type="PROSITE" id="PS50126">
    <property type="entry name" value="S1"/>
    <property type="match status" value="9"/>
</dbReference>
<feature type="domain" description="S1 motif" evidence="6">
    <location>
        <begin position="143"/>
        <end position="244"/>
    </location>
</feature>
<protein>
    <recommendedName>
        <fullName evidence="6">S1 motif domain-containing protein</fullName>
    </recommendedName>
</protein>
<feature type="domain" description="S1 motif" evidence="6">
    <location>
        <begin position="725"/>
        <end position="799"/>
    </location>
</feature>
<dbReference type="SMART" id="SM00386">
    <property type="entry name" value="HAT"/>
    <property type="match status" value="5"/>
</dbReference>
<dbReference type="GO" id="GO:0006364">
    <property type="term" value="P:rRNA processing"/>
    <property type="evidence" value="ECO:0007669"/>
    <property type="project" value="UniProtKB-KW"/>
</dbReference>
<evidence type="ECO:0000313" key="8">
    <source>
        <dbReference type="Proteomes" id="UP000015241"/>
    </source>
</evidence>
<accession>S8EIG9</accession>
<feature type="region of interest" description="Disordered" evidence="5">
    <location>
        <begin position="1189"/>
        <end position="1221"/>
    </location>
</feature>
<dbReference type="FunFam" id="2.40.50.140:FF:000155">
    <property type="entry name" value="rRNA biogenesis protein RRP5"/>
    <property type="match status" value="1"/>
</dbReference>
<sequence length="1500" mass="164778">MAANKKRALEDASANPQSKRSKTIGAGTKAKAKSEAPVAASSTLAAEEVDFPRGGGTSFTPLEVKTIRAEATKEANDELFADKAEKRKKRNSAVATSGKKATKGEKADTIRVEHLNYKVGLHYDYMLALLGTELGALQRVAVGMKVLGEVVSIQPLALIISLPNQLFAHVPITEISSQLTSALEAMDEDDAMSSSDDEDEEEEGRSKRWVPELSQIFRVGQYVRAVVSAVHAPGITDPTGLSRARDEIQKASRRVELSLIPTRVNEGVSKSDLRAGFTLTSAVKSKEDHGYILDLGISDVSGFLSFKDAKKGHFDEPENLHVGCLIDGVVTKMSGNGRTCNVTTDPTACTIASLTEVTSVTSILPGTLVQSLVTAVVPDGLNLQVLGYFGGTVDQYHLVPGNPEENYKVGQKLKARVLYNVAASSPPRFALSLAEHLIALTPKSAAGSGLPDAYPIGTTLDAVKVVRVESERGLVVEVSDGAEGYVHISQVSDDHVPSLSASSGHWKIGSVHKARVTGYFQLDGYLQLSFRQTVLQQKFLQVGEMQVGEMIKGTVKKLTDSALFVSISGTVDGVIWPNHYADIPLKHPQKRFKPGGSVKCRVLVVDPERRRIVLTAKKTLLESPLPIISKIEDAQDGLVTHAVVFKVSDKSLHVEFYNNLKAIVPAREASETVLKSLSEAFPIGKPVKVKVLSVDHDNSRILASIRQASLNYKAAITDISGVEIGDYVEGVIAEVQKEKVVVTLQPTQVRALLSLTNLANKRGASAAQLRTSLKVGEKLQDLVVVTRNPEKGIVLIATKPKDKGVITQKSALTLDTIQVGQLVGGRVLRHGRQGALVKLTNTISGTLHPTDVSDDFGSGTPFPPVDSILKAVVLAVDKEKRQLTLSTRPSRMHPTENKSIQDKEINDLGDLKVGDTVRGFIKHVAEHGLFVTLGRNIDARVQIKELFDQYVKDWKSHFSANQMVKGRILSIDREKKQVEMSFRSGDLKRDTRPSITLADLTEGQKVEGRVKKIEDYGLFVEIEGSRVSGLCHKSELSDNKDADVTLALRSFREGDHVKAVILSIDMEKRRISFGLKPSYFADSDFDMGSDDGSEGADIPDGALGVVGDESDEDEVNARAADEGASEDEGAAGDEGASDEESELEPEQGVIDVDMNIDPDDRQQTAQMEGKPTNSMTLSLDVKQGFQWSVNPEPELDTGMSSSDDEEGGQERKKKRKRKTIEHDLTADMHTKTPESNADFERMLLGSPNSSYLWIQYMSFQLQISEVDKAREIAKRALRTINFREEQEKLNVWIALLNLENVYGTDESLEATFKNAARHNDSKTIHLRMAAIFDQSGKPEKAEEQYKRTYKKFGYSSKVWTLFGEHYLKRGKLEDSRKLLPRSLQSLEKRKHLKTISRFAQLEYKFGDPERGKTVFEGIVDSHPKRWDLWSIYVDMEAGQGDILSVRNVFDRILVLKMTSHKAKSFFKKWLELERRIGDDEGASAVKAKAVEWTQRAAGSS</sequence>
<feature type="domain" description="S1 motif" evidence="6">
    <location>
        <begin position="820"/>
        <end position="888"/>
    </location>
</feature>
<dbReference type="CDD" id="cd05708">
    <property type="entry name" value="S1_Rrp5_repeat_sc12"/>
    <property type="match status" value="1"/>
</dbReference>
<evidence type="ECO:0000256" key="3">
    <source>
        <dbReference type="ARBA" id="ARBA00022737"/>
    </source>
</evidence>
<dbReference type="InParanoid" id="S8EIG9"/>
<dbReference type="STRING" id="743788.S8EIG9"/>
<dbReference type="FunFam" id="2.40.50.140:FF:000148">
    <property type="entry name" value="protein RRP5 homolog isoform X1"/>
    <property type="match status" value="1"/>
</dbReference>
<dbReference type="Pfam" id="PF23459">
    <property type="entry name" value="S1_RRP5"/>
    <property type="match status" value="2"/>
</dbReference>
<dbReference type="PANTHER" id="PTHR23270:SF10">
    <property type="entry name" value="PROTEIN RRP5 HOMOLOG"/>
    <property type="match status" value="1"/>
</dbReference>
<dbReference type="CDD" id="cd05697">
    <property type="entry name" value="S1_Rrp5_repeat_hs5"/>
    <property type="match status" value="1"/>
</dbReference>
<feature type="region of interest" description="Disordered" evidence="5">
    <location>
        <begin position="1086"/>
        <end position="1155"/>
    </location>
</feature>
<feature type="compositionally biased region" description="Acidic residues" evidence="5">
    <location>
        <begin position="1123"/>
        <end position="1145"/>
    </location>
</feature>
<organism evidence="7 8">
    <name type="scientific">Fomitopsis schrenkii</name>
    <name type="common">Brown rot fungus</name>
    <dbReference type="NCBI Taxonomy" id="2126942"/>
    <lineage>
        <taxon>Eukaryota</taxon>
        <taxon>Fungi</taxon>
        <taxon>Dikarya</taxon>
        <taxon>Basidiomycota</taxon>
        <taxon>Agaricomycotina</taxon>
        <taxon>Agaricomycetes</taxon>
        <taxon>Polyporales</taxon>
        <taxon>Fomitopsis</taxon>
    </lineage>
</organism>
<dbReference type="InterPro" id="IPR011990">
    <property type="entry name" value="TPR-like_helical_dom_sf"/>
</dbReference>
<dbReference type="Proteomes" id="UP000015241">
    <property type="component" value="Unassembled WGS sequence"/>
</dbReference>
<dbReference type="FunFam" id="1.25.40.10:FF:000727">
    <property type="entry name" value="Chromosome 1, whole genome shotgun sequence"/>
    <property type="match status" value="1"/>
</dbReference>